<dbReference type="GO" id="GO:0140658">
    <property type="term" value="F:ATP-dependent chromatin remodeler activity"/>
    <property type="evidence" value="ECO:0007669"/>
    <property type="project" value="TreeGrafter"/>
</dbReference>
<dbReference type="SMART" id="SM00487">
    <property type="entry name" value="DEXDc"/>
    <property type="match status" value="1"/>
</dbReference>
<dbReference type="GO" id="GO:0008270">
    <property type="term" value="F:zinc ion binding"/>
    <property type="evidence" value="ECO:0007669"/>
    <property type="project" value="UniProtKB-KW"/>
</dbReference>
<feature type="compositionally biased region" description="Basic and acidic residues" evidence="11">
    <location>
        <begin position="207"/>
        <end position="224"/>
    </location>
</feature>
<evidence type="ECO:0000256" key="1">
    <source>
        <dbReference type="ARBA" id="ARBA00004123"/>
    </source>
</evidence>
<accession>A0AAX6IM69</accession>
<feature type="domain" description="Chromo" evidence="12">
    <location>
        <begin position="534"/>
        <end position="585"/>
    </location>
</feature>
<keyword evidence="4" id="KW-0547">Nucleotide-binding</keyword>
<feature type="compositionally biased region" description="Basic and acidic residues" evidence="11">
    <location>
        <begin position="328"/>
        <end position="338"/>
    </location>
</feature>
<dbReference type="Gene3D" id="2.30.30.140">
    <property type="match status" value="1"/>
</dbReference>
<organism evidence="17 18">
    <name type="scientific">Iris pallida</name>
    <name type="common">Sweet iris</name>
    <dbReference type="NCBI Taxonomy" id="29817"/>
    <lineage>
        <taxon>Eukaryota</taxon>
        <taxon>Viridiplantae</taxon>
        <taxon>Streptophyta</taxon>
        <taxon>Embryophyta</taxon>
        <taxon>Tracheophyta</taxon>
        <taxon>Spermatophyta</taxon>
        <taxon>Magnoliopsida</taxon>
        <taxon>Liliopsida</taxon>
        <taxon>Asparagales</taxon>
        <taxon>Iridaceae</taxon>
        <taxon>Iridoideae</taxon>
        <taxon>Irideae</taxon>
        <taxon>Iris</taxon>
    </lineage>
</organism>
<evidence type="ECO:0000259" key="13">
    <source>
        <dbReference type="PROSITE" id="PS50016"/>
    </source>
</evidence>
<dbReference type="InterPro" id="IPR027417">
    <property type="entry name" value="P-loop_NTPase"/>
</dbReference>
<dbReference type="InterPro" id="IPR023780">
    <property type="entry name" value="Chromo_domain"/>
</dbReference>
<dbReference type="PROSITE" id="PS01359">
    <property type="entry name" value="ZF_PHD_1"/>
    <property type="match status" value="1"/>
</dbReference>
<sequence>MATPPTSSSSSGDLPLHGLSVGDTILIYWDGDRKWYPAEITGAEGDHGCEILYLDGEREWVSLDKVKFIVQRERSGRSRSSGGKGDGGMEEIKTMLFDIEDRLPLEGVFAEDLDWWKTWHDDVVMVVVRNDVKGLMDAILSLVLQLKPSITSSWWAKHSDGWKKRLKIAGTILEATLLVKDLRDNAISWSAARKLFSDNTGASDDDCSQHEDKGLDSANDERSNRSLRLSGRCRDANIPAYKLRKCSKSSISSVLPSSTGNLPVVACRRSNRLKKLTVEISSKNSTGNEIDPEPPCSVVPSTSCSNEGDKQDSAPQRPNKSSKRRKHTDRDVIKDWDSAKGGNSTQPNKKGGSSHSNFVDLIDGDNGRIDEPLDERSSDDSTKSCTFSRPSGLPCSICQIGVCSDFLVQCKNSDCLCVFHTFCLHPPLQKTEENWLCPYCDEDSFTSKLVNGREVLAKKIQRIVGRKQVMFEDQKHVFHDEFLVKWESLSHHYDSWVPREWLYIIDRTRLRSYLKKYPITNGSDSIDERKPEWFKMDRAIACRKKSNLGKSCDVWKVCPTNEDTGEFEFLVKWKGLDYSESTWESSCTEELLAEVGRLVQRHQRAAEWTKSVCSSSGSGLPNKTPNDLYGGILYDYQIQGLNWILSNFKARRNVILAGMLYNFYEMGLGKTVQVVSFVNCMKQEKLTANPVLIIAPKSILFQWEKEFSQWAKDLNVIIYQGEKQSRHCIQMHEMYTSEKTVLFDALVTNYEMVILDCSVLKRFKWSAIIIDEAHKIKRLDCKLSSYLKRYTSDFRLLLTGTPLQNTLLELFALLHFIDPEQFSDPVAEAESFKSIKSLGHTDINMKIAEIHAILRPLMLRRMKSDVLSGSIPVKKWVEVPCALTDCQRELYINILEKNYEKLNREIHSGKKIALNFILMELRKCCNHPYLFPGQEVHFSSKEATFKSLVETCGKLQLLDKLLPKLKERGNRVLLFSQMTMMLDILEDFLTSLDLPYFRIDGTTPVAARQQQMKDFNAPECRVFIFLISTRAGGLGMDLPTADRVIIYDPDFNPFMDLQAQSRAHRIGQTRPVVVYQLITKCSVEEKILQKSKQKLAIENLVMNPSKKLTEIELHSVLLHGAQTILNRKMVKATSVIYDEKAIAALLKLDPAEGESCSVDENGYLGSIHSFMPGDDENGEPASPKADDWEKVLGPVQADVDENLGKGKRQKKAVNYESDGGSDSDDIYSPEGSSDGDSSSDDSGSEANESEMPL</sequence>
<evidence type="ECO:0000256" key="7">
    <source>
        <dbReference type="ARBA" id="ARBA00022833"/>
    </source>
</evidence>
<dbReference type="CDD" id="cd20404">
    <property type="entry name" value="Tudor_Agenet_AtEML-like"/>
    <property type="match status" value="1"/>
</dbReference>
<evidence type="ECO:0000256" key="4">
    <source>
        <dbReference type="ARBA" id="ARBA00022741"/>
    </source>
</evidence>
<dbReference type="EMBL" id="JANAVB010011397">
    <property type="protein sequence ID" value="KAJ6837409.1"/>
    <property type="molecule type" value="Genomic_DNA"/>
</dbReference>
<dbReference type="InterPro" id="IPR019786">
    <property type="entry name" value="Zinc_finger_PHD-type_CS"/>
</dbReference>
<proteinExistence type="predicted"/>
<feature type="compositionally biased region" description="Polar residues" evidence="11">
    <location>
        <begin position="279"/>
        <end position="288"/>
    </location>
</feature>
<dbReference type="SMART" id="SM00333">
    <property type="entry name" value="TUDOR"/>
    <property type="match status" value="1"/>
</dbReference>
<feature type="compositionally biased region" description="Polar residues" evidence="11">
    <location>
        <begin position="341"/>
        <end position="357"/>
    </location>
</feature>
<dbReference type="PROSITE" id="PS51194">
    <property type="entry name" value="HELICASE_CTER"/>
    <property type="match status" value="1"/>
</dbReference>
<keyword evidence="7" id="KW-0862">Zinc</keyword>
<comment type="subcellular location">
    <subcellularLocation>
        <location evidence="1">Nucleus</location>
    </subcellularLocation>
</comment>
<comment type="caution">
    <text evidence="17">The sequence shown here is derived from an EMBL/GenBank/DDBJ whole genome shotgun (WGS) entry which is preliminary data.</text>
</comment>
<evidence type="ECO:0000256" key="2">
    <source>
        <dbReference type="ARBA" id="ARBA00022723"/>
    </source>
</evidence>
<dbReference type="SUPFAM" id="SSF63748">
    <property type="entry name" value="Tudor/PWWP/MBT"/>
    <property type="match status" value="1"/>
</dbReference>
<keyword evidence="9" id="KW-0539">Nucleus</keyword>
<keyword evidence="3" id="KW-0677">Repeat</keyword>
<evidence type="ECO:0000259" key="14">
    <source>
        <dbReference type="PROSITE" id="PS51192"/>
    </source>
</evidence>
<dbReference type="SUPFAM" id="SSF52540">
    <property type="entry name" value="P-loop containing nucleoside triphosphate hydrolases"/>
    <property type="match status" value="2"/>
</dbReference>
<dbReference type="Proteomes" id="UP001140949">
    <property type="component" value="Unassembled WGS sequence"/>
</dbReference>
<dbReference type="Gene3D" id="3.40.50.300">
    <property type="entry name" value="P-loop containing nucleotide triphosphate hydrolases"/>
    <property type="match status" value="1"/>
</dbReference>
<dbReference type="GO" id="GO:0042393">
    <property type="term" value="F:histone binding"/>
    <property type="evidence" value="ECO:0007669"/>
    <property type="project" value="TreeGrafter"/>
</dbReference>
<dbReference type="InterPro" id="IPR019787">
    <property type="entry name" value="Znf_PHD-finger"/>
</dbReference>
<evidence type="ECO:0000256" key="3">
    <source>
        <dbReference type="ARBA" id="ARBA00022737"/>
    </source>
</evidence>
<evidence type="ECO:0000256" key="10">
    <source>
        <dbReference type="PROSITE-ProRule" id="PRU00146"/>
    </source>
</evidence>
<keyword evidence="18" id="KW-1185">Reference proteome</keyword>
<dbReference type="SMART" id="SM00249">
    <property type="entry name" value="PHD"/>
    <property type="match status" value="1"/>
</dbReference>
<dbReference type="InterPro" id="IPR001965">
    <property type="entry name" value="Znf_PHD"/>
</dbReference>
<dbReference type="GO" id="GO:0005524">
    <property type="term" value="F:ATP binding"/>
    <property type="evidence" value="ECO:0007669"/>
    <property type="project" value="UniProtKB-KW"/>
</dbReference>
<name>A0AAX6IM69_IRIPA</name>
<keyword evidence="6" id="KW-0378">Hydrolase</keyword>
<dbReference type="InterPro" id="IPR000953">
    <property type="entry name" value="Chromo/chromo_shadow_dom"/>
</dbReference>
<dbReference type="SMART" id="SM00490">
    <property type="entry name" value="HELICc"/>
    <property type="match status" value="1"/>
</dbReference>
<evidence type="ECO:0000313" key="18">
    <source>
        <dbReference type="Proteomes" id="UP001140949"/>
    </source>
</evidence>
<dbReference type="Gene3D" id="2.40.50.40">
    <property type="match status" value="1"/>
</dbReference>
<keyword evidence="5 10" id="KW-0863">Zinc-finger</keyword>
<reference evidence="17" key="2">
    <citation type="submission" date="2023-04" db="EMBL/GenBank/DDBJ databases">
        <authorList>
            <person name="Bruccoleri R.E."/>
            <person name="Oakeley E.J."/>
            <person name="Faust A.-M."/>
            <person name="Dessus-Babus S."/>
            <person name="Altorfer M."/>
            <person name="Burckhardt D."/>
            <person name="Oertli M."/>
            <person name="Naumann U."/>
            <person name="Petersen F."/>
            <person name="Wong J."/>
        </authorList>
    </citation>
    <scope>NUCLEOTIDE SEQUENCE</scope>
    <source>
        <strain evidence="17">GSM-AAB239-AS_SAM_17_03QT</strain>
        <tissue evidence="17">Leaf</tissue>
    </source>
</reference>
<dbReference type="GO" id="GO:0003682">
    <property type="term" value="F:chromatin binding"/>
    <property type="evidence" value="ECO:0007669"/>
    <property type="project" value="TreeGrafter"/>
</dbReference>
<feature type="domain" description="Chromo" evidence="12">
    <location>
        <begin position="458"/>
        <end position="525"/>
    </location>
</feature>
<gene>
    <name evidence="17" type="ORF">M6B38_101270</name>
    <name evidence="16" type="ORF">M6B38_120690</name>
</gene>
<dbReference type="CDD" id="cd18793">
    <property type="entry name" value="SF2_C_SNF"/>
    <property type="match status" value="1"/>
</dbReference>
<protein>
    <submittedName>
        <fullName evidence="17">CHD3-type chromatin-remodeling factor PICKLE-like isoform X1</fullName>
    </submittedName>
</protein>
<dbReference type="GO" id="GO:0005634">
    <property type="term" value="C:nucleus"/>
    <property type="evidence" value="ECO:0007669"/>
    <property type="project" value="UniProtKB-SubCell"/>
</dbReference>
<evidence type="ECO:0000256" key="5">
    <source>
        <dbReference type="ARBA" id="ARBA00022771"/>
    </source>
</evidence>
<evidence type="ECO:0000256" key="8">
    <source>
        <dbReference type="ARBA" id="ARBA00022840"/>
    </source>
</evidence>
<dbReference type="PROSITE" id="PS50016">
    <property type="entry name" value="ZF_PHD_2"/>
    <property type="match status" value="1"/>
</dbReference>
<dbReference type="GO" id="GO:0016887">
    <property type="term" value="F:ATP hydrolysis activity"/>
    <property type="evidence" value="ECO:0007669"/>
    <property type="project" value="TreeGrafter"/>
</dbReference>
<dbReference type="Gene3D" id="3.30.40.10">
    <property type="entry name" value="Zinc/RING finger domain, C3HC4 (zinc finger)"/>
    <property type="match status" value="1"/>
</dbReference>
<dbReference type="Pfam" id="PF00176">
    <property type="entry name" value="SNF2-rel_dom"/>
    <property type="match status" value="1"/>
</dbReference>
<evidence type="ECO:0000259" key="15">
    <source>
        <dbReference type="PROSITE" id="PS51194"/>
    </source>
</evidence>
<dbReference type="EMBL" id="JANAVB010000117">
    <property type="protein sequence ID" value="KAJ6854339.1"/>
    <property type="molecule type" value="Genomic_DNA"/>
</dbReference>
<dbReference type="GO" id="GO:0000785">
    <property type="term" value="C:chromatin"/>
    <property type="evidence" value="ECO:0007669"/>
    <property type="project" value="TreeGrafter"/>
</dbReference>
<feature type="domain" description="Helicase ATP-binding" evidence="14">
    <location>
        <begin position="665"/>
        <end position="820"/>
    </location>
</feature>
<dbReference type="PANTHER" id="PTHR45623:SF33">
    <property type="entry name" value="OS01G0881000 PROTEIN"/>
    <property type="match status" value="1"/>
</dbReference>
<dbReference type="Gene3D" id="3.40.50.10810">
    <property type="entry name" value="Tandem AAA-ATPase domain"/>
    <property type="match status" value="1"/>
</dbReference>
<dbReference type="InterPro" id="IPR016197">
    <property type="entry name" value="Chromo-like_dom_sf"/>
</dbReference>
<dbReference type="InterPro" id="IPR038718">
    <property type="entry name" value="SNF2-like_sf"/>
</dbReference>
<evidence type="ECO:0000313" key="16">
    <source>
        <dbReference type="EMBL" id="KAJ6837409.1"/>
    </source>
</evidence>
<feature type="region of interest" description="Disordered" evidence="11">
    <location>
        <begin position="1167"/>
        <end position="1253"/>
    </location>
</feature>
<dbReference type="SUPFAM" id="SSF54160">
    <property type="entry name" value="Chromo domain-like"/>
    <property type="match status" value="2"/>
</dbReference>
<dbReference type="PROSITE" id="PS50013">
    <property type="entry name" value="CHROMO_2"/>
    <property type="match status" value="2"/>
</dbReference>
<dbReference type="InterPro" id="IPR049730">
    <property type="entry name" value="SNF2/RAD54-like_C"/>
</dbReference>
<evidence type="ECO:0000313" key="17">
    <source>
        <dbReference type="EMBL" id="KAJ6854339.1"/>
    </source>
</evidence>
<feature type="region of interest" description="Disordered" evidence="11">
    <location>
        <begin position="278"/>
        <end position="385"/>
    </location>
</feature>
<feature type="region of interest" description="Disordered" evidence="11">
    <location>
        <begin position="199"/>
        <end position="228"/>
    </location>
</feature>
<dbReference type="InterPro" id="IPR001650">
    <property type="entry name" value="Helicase_C-like"/>
</dbReference>
<feature type="compositionally biased region" description="Basic and acidic residues" evidence="11">
    <location>
        <begin position="365"/>
        <end position="382"/>
    </location>
</feature>
<evidence type="ECO:0000256" key="9">
    <source>
        <dbReference type="ARBA" id="ARBA00023242"/>
    </source>
</evidence>
<dbReference type="PROSITE" id="PS51192">
    <property type="entry name" value="HELICASE_ATP_BIND_1"/>
    <property type="match status" value="1"/>
</dbReference>
<dbReference type="AlphaFoldDB" id="A0AAX6IM69"/>
<feature type="compositionally biased region" description="Low complexity" evidence="11">
    <location>
        <begin position="296"/>
        <end position="305"/>
    </location>
</feature>
<dbReference type="InterPro" id="IPR013083">
    <property type="entry name" value="Znf_RING/FYVE/PHD"/>
</dbReference>
<dbReference type="Pfam" id="PF00385">
    <property type="entry name" value="Chromo"/>
    <property type="match status" value="1"/>
</dbReference>
<dbReference type="InterPro" id="IPR014001">
    <property type="entry name" value="Helicase_ATP-bd"/>
</dbReference>
<evidence type="ECO:0000256" key="6">
    <source>
        <dbReference type="ARBA" id="ARBA00022801"/>
    </source>
</evidence>
<evidence type="ECO:0000259" key="12">
    <source>
        <dbReference type="PROSITE" id="PS50013"/>
    </source>
</evidence>
<keyword evidence="8" id="KW-0067">ATP-binding</keyword>
<feature type="domain" description="Helicase C-terminal" evidence="15">
    <location>
        <begin position="957"/>
        <end position="1114"/>
    </location>
</feature>
<evidence type="ECO:0000256" key="11">
    <source>
        <dbReference type="SAM" id="MobiDB-lite"/>
    </source>
</evidence>
<dbReference type="PANTHER" id="PTHR45623">
    <property type="entry name" value="CHROMODOMAIN-HELICASE-DNA-BINDING PROTEIN 3-RELATED-RELATED"/>
    <property type="match status" value="1"/>
</dbReference>
<dbReference type="InterPro" id="IPR002999">
    <property type="entry name" value="Tudor"/>
</dbReference>
<dbReference type="SMART" id="SM00298">
    <property type="entry name" value="CHROMO"/>
    <property type="match status" value="2"/>
</dbReference>
<dbReference type="GO" id="GO:0003677">
    <property type="term" value="F:DNA binding"/>
    <property type="evidence" value="ECO:0007669"/>
    <property type="project" value="TreeGrafter"/>
</dbReference>
<feature type="domain" description="PHD-type" evidence="13">
    <location>
        <begin position="392"/>
        <end position="443"/>
    </location>
</feature>
<dbReference type="Pfam" id="PF00271">
    <property type="entry name" value="Helicase_C"/>
    <property type="match status" value="1"/>
</dbReference>
<keyword evidence="2" id="KW-0479">Metal-binding</keyword>
<reference evidence="17" key="1">
    <citation type="journal article" date="2023" name="GigaByte">
        <title>Genome assembly of the bearded iris, Iris pallida Lam.</title>
        <authorList>
            <person name="Bruccoleri R.E."/>
            <person name="Oakeley E.J."/>
            <person name="Faust A.M.E."/>
            <person name="Altorfer M."/>
            <person name="Dessus-Babus S."/>
            <person name="Burckhardt D."/>
            <person name="Oertli M."/>
            <person name="Naumann U."/>
            <person name="Petersen F."/>
            <person name="Wong J."/>
        </authorList>
    </citation>
    <scope>NUCLEOTIDE SEQUENCE</scope>
    <source>
        <strain evidence="17">GSM-AAB239-AS_SAM_17_03QT</strain>
    </source>
</reference>
<dbReference type="InterPro" id="IPR000330">
    <property type="entry name" value="SNF2_N"/>
</dbReference>